<dbReference type="PANTHER" id="PTHR43552">
    <property type="entry name" value="DIAMINOBUTYRATE--2-OXOGLUTARATE AMINOTRANSFERASE"/>
    <property type="match status" value="1"/>
</dbReference>
<dbReference type="Gene3D" id="3.40.640.10">
    <property type="entry name" value="Type I PLP-dependent aspartate aminotransferase-like (Major domain)"/>
    <property type="match status" value="1"/>
</dbReference>
<comment type="cofactor">
    <cofactor evidence="1">
        <name>pyridoxal 5'-phosphate</name>
        <dbReference type="ChEBI" id="CHEBI:597326"/>
    </cofactor>
</comment>
<dbReference type="PIRSF" id="PIRSF000521">
    <property type="entry name" value="Transaminase_4ab_Lys_Orn"/>
    <property type="match status" value="1"/>
</dbReference>
<dbReference type="NCBIfam" id="TIGR00709">
    <property type="entry name" value="dat"/>
    <property type="match status" value="1"/>
</dbReference>
<evidence type="ECO:0000256" key="6">
    <source>
        <dbReference type="RuleBase" id="RU003560"/>
    </source>
</evidence>
<evidence type="ECO:0000313" key="7">
    <source>
        <dbReference type="EMBL" id="AKJ29408.1"/>
    </source>
</evidence>
<proteinExistence type="inferred from homology"/>
<dbReference type="EMBL" id="CP011371">
    <property type="protein sequence ID" value="AKJ29408.1"/>
    <property type="molecule type" value="Genomic_DNA"/>
</dbReference>
<gene>
    <name evidence="7" type="ORF">AAW51_2717</name>
</gene>
<reference evidence="7 8" key="1">
    <citation type="submission" date="2015-05" db="EMBL/GenBank/DDBJ databases">
        <authorList>
            <person name="Tang B."/>
            <person name="Yu Y."/>
        </authorList>
    </citation>
    <scope>NUCLEOTIDE SEQUENCE [LARGE SCALE GENOMIC DNA]</scope>
    <source>
        <strain evidence="7 8">DSM 7029</strain>
    </source>
</reference>
<evidence type="ECO:0000256" key="3">
    <source>
        <dbReference type="ARBA" id="ARBA00022576"/>
    </source>
</evidence>
<dbReference type="KEGG" id="pbh:AAW51_2717"/>
<dbReference type="Pfam" id="PF00202">
    <property type="entry name" value="Aminotran_3"/>
    <property type="match status" value="1"/>
</dbReference>
<keyword evidence="8" id="KW-1185">Reference proteome</keyword>
<keyword evidence="4 7" id="KW-0808">Transferase</keyword>
<accession>A0A0G3BN40</accession>
<name>A0A0G3BN40_9BURK</name>
<comment type="similarity">
    <text evidence="2 6">Belongs to the class-III pyridoxal-phosphate-dependent aminotransferase family.</text>
</comment>
<dbReference type="AlphaFoldDB" id="A0A0G3BN40"/>
<keyword evidence="5 6" id="KW-0663">Pyridoxal phosphate</keyword>
<dbReference type="InterPro" id="IPR015422">
    <property type="entry name" value="PyrdxlP-dep_Trfase_small"/>
</dbReference>
<evidence type="ECO:0000256" key="2">
    <source>
        <dbReference type="ARBA" id="ARBA00008954"/>
    </source>
</evidence>
<evidence type="ECO:0000256" key="4">
    <source>
        <dbReference type="ARBA" id="ARBA00022679"/>
    </source>
</evidence>
<dbReference type="InterPro" id="IPR049704">
    <property type="entry name" value="Aminotrans_3_PPA_site"/>
</dbReference>
<dbReference type="GO" id="GO:0008483">
    <property type="term" value="F:transaminase activity"/>
    <property type="evidence" value="ECO:0007669"/>
    <property type="project" value="UniProtKB-KW"/>
</dbReference>
<dbReference type="GO" id="GO:0030170">
    <property type="term" value="F:pyridoxal phosphate binding"/>
    <property type="evidence" value="ECO:0007669"/>
    <property type="project" value="InterPro"/>
</dbReference>
<dbReference type="InterPro" id="IPR004637">
    <property type="entry name" value="Dat"/>
</dbReference>
<dbReference type="PATRIC" id="fig|413882.6.peg.2836"/>
<dbReference type="InterPro" id="IPR015424">
    <property type="entry name" value="PyrdxlP-dep_Trfase"/>
</dbReference>
<evidence type="ECO:0000256" key="1">
    <source>
        <dbReference type="ARBA" id="ARBA00001933"/>
    </source>
</evidence>
<organism evidence="7 8">
    <name type="scientific">Caldimonas brevitalea</name>
    <dbReference type="NCBI Taxonomy" id="413882"/>
    <lineage>
        <taxon>Bacteria</taxon>
        <taxon>Pseudomonadati</taxon>
        <taxon>Pseudomonadota</taxon>
        <taxon>Betaproteobacteria</taxon>
        <taxon>Burkholderiales</taxon>
        <taxon>Sphaerotilaceae</taxon>
        <taxon>Caldimonas</taxon>
    </lineage>
</organism>
<dbReference type="Gene3D" id="3.90.1150.10">
    <property type="entry name" value="Aspartate Aminotransferase, domain 1"/>
    <property type="match status" value="1"/>
</dbReference>
<evidence type="ECO:0000256" key="5">
    <source>
        <dbReference type="ARBA" id="ARBA00022898"/>
    </source>
</evidence>
<dbReference type="Proteomes" id="UP000035352">
    <property type="component" value="Chromosome"/>
</dbReference>
<dbReference type="CDD" id="cd00610">
    <property type="entry name" value="OAT_like"/>
    <property type="match status" value="1"/>
</dbReference>
<protein>
    <submittedName>
        <fullName evidence="7">2,4-diaminobutyrate 4-aminotransferase</fullName>
    </submittedName>
</protein>
<dbReference type="STRING" id="413882.AAW51_2717"/>
<dbReference type="SUPFAM" id="SSF53383">
    <property type="entry name" value="PLP-dependent transferases"/>
    <property type="match status" value="1"/>
</dbReference>
<dbReference type="PANTHER" id="PTHR43552:SF1">
    <property type="entry name" value="DIAMINOBUTYRATE--2-OXOGLUTARATE AMINOTRANSFERASE"/>
    <property type="match status" value="1"/>
</dbReference>
<keyword evidence="3 7" id="KW-0032">Aminotransferase</keyword>
<evidence type="ECO:0000313" key="8">
    <source>
        <dbReference type="Proteomes" id="UP000035352"/>
    </source>
</evidence>
<sequence>MIRDQAGRDIIDCLSCAGALPLGHHHPEITEVLVRFIQSGQLHQALDLTTPAKFEFVQKLFGLLPAEFASRARIQFCSPSGSDGIEAALKLVRFATRRHPVIAFHGAYHGMTAGALAAMGNLGPKSAPMRFDGVHFAPYPYRYRCPFGTDGSATDRLSIDYLRNLLSDPESGVPQPAAVVVEVVQGEGGCIPASDDWLRELRTLTRQHDIPLVLDEVQTGLGRTGSMFAFERAGIVPDVLVLSKALGGGFPLAAVVYDESLDVWPRGMHAGTFRGNQIAMVAGKATMDIVQRDRLDAQAEEIGGLLAQDLRQLASRHPEFGDIRGRGLMLGVEIVRPGDHPDAGAQDGGLAKAIKQAAFENGLLIETGGRHGAVLRFLPPLILTRRDVGAIVDRLDAAVMQAKQQHRAADARHAQ</sequence>
<dbReference type="PROSITE" id="PS00600">
    <property type="entry name" value="AA_TRANSFER_CLASS_3"/>
    <property type="match status" value="1"/>
</dbReference>
<dbReference type="InterPro" id="IPR015421">
    <property type="entry name" value="PyrdxlP-dep_Trfase_major"/>
</dbReference>
<dbReference type="InterPro" id="IPR005814">
    <property type="entry name" value="Aminotrans_3"/>
</dbReference>